<keyword evidence="4 6" id="KW-0472">Membrane</keyword>
<evidence type="ECO:0000256" key="5">
    <source>
        <dbReference type="SAM" id="MobiDB-lite"/>
    </source>
</evidence>
<feature type="transmembrane region" description="Helical" evidence="6">
    <location>
        <begin position="249"/>
        <end position="270"/>
    </location>
</feature>
<dbReference type="InterPro" id="IPR007271">
    <property type="entry name" value="Nuc_sug_transpt"/>
</dbReference>
<feature type="transmembrane region" description="Helical" evidence="6">
    <location>
        <begin position="374"/>
        <end position="392"/>
    </location>
</feature>
<proteinExistence type="predicted"/>
<evidence type="ECO:0000256" key="3">
    <source>
        <dbReference type="ARBA" id="ARBA00022989"/>
    </source>
</evidence>
<feature type="compositionally biased region" description="Pro residues" evidence="5">
    <location>
        <begin position="418"/>
        <end position="434"/>
    </location>
</feature>
<dbReference type="Pfam" id="PF04142">
    <property type="entry name" value="Nuc_sug_transp"/>
    <property type="match status" value="2"/>
</dbReference>
<dbReference type="PANTHER" id="PTHR10231">
    <property type="entry name" value="NUCLEOTIDE-SUGAR TRANSMEMBRANE TRANSPORTER"/>
    <property type="match status" value="1"/>
</dbReference>
<dbReference type="EMBL" id="WTXG01000003">
    <property type="protein sequence ID" value="KAI0306320.1"/>
    <property type="molecule type" value="Genomic_DNA"/>
</dbReference>
<feature type="transmembrane region" description="Helical" evidence="6">
    <location>
        <begin position="282"/>
        <end position="301"/>
    </location>
</feature>
<feature type="region of interest" description="Disordered" evidence="5">
    <location>
        <begin position="414"/>
        <end position="467"/>
    </location>
</feature>
<feature type="compositionally biased region" description="Low complexity" evidence="5">
    <location>
        <begin position="449"/>
        <end position="467"/>
    </location>
</feature>
<dbReference type="NCBIfam" id="TIGR00803">
    <property type="entry name" value="nst"/>
    <property type="match status" value="1"/>
</dbReference>
<evidence type="ECO:0000313" key="8">
    <source>
        <dbReference type="Proteomes" id="UP001203297"/>
    </source>
</evidence>
<feature type="transmembrane region" description="Helical" evidence="6">
    <location>
        <begin position="321"/>
        <end position="342"/>
    </location>
</feature>
<comment type="caution">
    <text evidence="7">The sequence shown here is derived from an EMBL/GenBank/DDBJ whole genome shotgun (WGS) entry which is preliminary data.</text>
</comment>
<feature type="transmembrane region" description="Helical" evidence="6">
    <location>
        <begin position="208"/>
        <end position="229"/>
    </location>
</feature>
<feature type="transmembrane region" description="Helical" evidence="6">
    <location>
        <begin position="349"/>
        <end position="368"/>
    </location>
</feature>
<dbReference type="AlphaFoldDB" id="A0AAD4MA01"/>
<accession>A0AAD4MA01</accession>
<protein>
    <submittedName>
        <fullName evidence="7">Nucleotide-sugar transporter-domain-containing protein</fullName>
    </submittedName>
</protein>
<dbReference type="InterPro" id="IPR037185">
    <property type="entry name" value="EmrE-like"/>
</dbReference>
<keyword evidence="8" id="KW-1185">Reference proteome</keyword>
<comment type="subcellular location">
    <subcellularLocation>
        <location evidence="1">Membrane</location>
        <topology evidence="1">Multi-pass membrane protein</topology>
    </subcellularLocation>
</comment>
<evidence type="ECO:0000256" key="1">
    <source>
        <dbReference type="ARBA" id="ARBA00004141"/>
    </source>
</evidence>
<organism evidence="7 8">
    <name type="scientific">Multifurca ochricompacta</name>
    <dbReference type="NCBI Taxonomy" id="376703"/>
    <lineage>
        <taxon>Eukaryota</taxon>
        <taxon>Fungi</taxon>
        <taxon>Dikarya</taxon>
        <taxon>Basidiomycota</taxon>
        <taxon>Agaricomycotina</taxon>
        <taxon>Agaricomycetes</taxon>
        <taxon>Russulales</taxon>
        <taxon>Russulaceae</taxon>
        <taxon>Multifurca</taxon>
    </lineage>
</organism>
<evidence type="ECO:0000313" key="7">
    <source>
        <dbReference type="EMBL" id="KAI0306320.1"/>
    </source>
</evidence>
<dbReference type="Proteomes" id="UP001203297">
    <property type="component" value="Unassembled WGS sequence"/>
</dbReference>
<name>A0AAD4MA01_9AGAM</name>
<gene>
    <name evidence="7" type="ORF">B0F90DRAFT_1623645</name>
</gene>
<keyword evidence="3 6" id="KW-1133">Transmembrane helix</keyword>
<dbReference type="GO" id="GO:0015165">
    <property type="term" value="F:pyrimidine nucleotide-sugar transmembrane transporter activity"/>
    <property type="evidence" value="ECO:0007669"/>
    <property type="project" value="InterPro"/>
</dbReference>
<dbReference type="SUPFAM" id="SSF103481">
    <property type="entry name" value="Multidrug resistance efflux transporter EmrE"/>
    <property type="match status" value="1"/>
</dbReference>
<evidence type="ECO:0000256" key="2">
    <source>
        <dbReference type="ARBA" id="ARBA00022692"/>
    </source>
</evidence>
<evidence type="ECO:0000256" key="4">
    <source>
        <dbReference type="ARBA" id="ARBA00023136"/>
    </source>
</evidence>
<dbReference type="GO" id="GO:0000139">
    <property type="term" value="C:Golgi membrane"/>
    <property type="evidence" value="ECO:0007669"/>
    <property type="project" value="InterPro"/>
</dbReference>
<reference evidence="7" key="1">
    <citation type="journal article" date="2022" name="New Phytol.">
        <title>Evolutionary transition to the ectomycorrhizal habit in the genomes of a hyperdiverse lineage of mushroom-forming fungi.</title>
        <authorList>
            <person name="Looney B."/>
            <person name="Miyauchi S."/>
            <person name="Morin E."/>
            <person name="Drula E."/>
            <person name="Courty P.E."/>
            <person name="Kohler A."/>
            <person name="Kuo A."/>
            <person name="LaButti K."/>
            <person name="Pangilinan J."/>
            <person name="Lipzen A."/>
            <person name="Riley R."/>
            <person name="Andreopoulos W."/>
            <person name="He G."/>
            <person name="Johnson J."/>
            <person name="Nolan M."/>
            <person name="Tritt A."/>
            <person name="Barry K.W."/>
            <person name="Grigoriev I.V."/>
            <person name="Nagy L.G."/>
            <person name="Hibbett D."/>
            <person name="Henrissat B."/>
            <person name="Matheny P.B."/>
            <person name="Labbe J."/>
            <person name="Martin F.M."/>
        </authorList>
    </citation>
    <scope>NUCLEOTIDE SEQUENCE</scope>
    <source>
        <strain evidence="7">BPL690</strain>
    </source>
</reference>
<sequence length="491" mass="52576">MALSDSKILFWNGKIPLKTIHFDSVNDEDRIEQPAPTPPSVPSLCGVSLKYISLVTLAAQNAALSLLMHYSRVSMPPSRAYSAASAVLATELLKGLISLFIALIRVRPSSPQHAFALPLPLSARLANSPLNPRVFMERCKIVGKEVFRPDCWKLSIPAILYVIQNNLQFVAASNLEAATFQVSYQMKILTTAAFSVILLRRKLTPLKWLALFFLALGVGIVQIQCGVAKNPLGDGPSADVHTMVPSKGFLAVAAACFTSGLAGVYFEMVLKNSTADLWVRNVQLSLFSLLPALVPIIMTPSPSPGSASHSVPSLTHLFANFTPWAWATVLTQVLGGLITALVIKYADNIMKGFATSLSIVISFLASVALFHFRITTSFIVGATVVLTATWLYSQPDGKQRGSCTAPFKFLRARRSSNAPPPLSPMPTRPLPSPINPSITTSLGRRTPIGSPYSSPTTPAPPAAAAGLALASMRSHSMPSILLPATNTDPPV</sequence>
<evidence type="ECO:0000256" key="6">
    <source>
        <dbReference type="SAM" id="Phobius"/>
    </source>
</evidence>
<keyword evidence="2 6" id="KW-0812">Transmembrane</keyword>